<organism evidence="1 2">
    <name type="scientific">Suillus plorans</name>
    <dbReference type="NCBI Taxonomy" id="116603"/>
    <lineage>
        <taxon>Eukaryota</taxon>
        <taxon>Fungi</taxon>
        <taxon>Dikarya</taxon>
        <taxon>Basidiomycota</taxon>
        <taxon>Agaricomycotina</taxon>
        <taxon>Agaricomycetes</taxon>
        <taxon>Agaricomycetidae</taxon>
        <taxon>Boletales</taxon>
        <taxon>Suillineae</taxon>
        <taxon>Suillaceae</taxon>
        <taxon>Suillus</taxon>
    </lineage>
</organism>
<dbReference type="GeneID" id="64605790"/>
<sequence length="198" mass="21766">MHSVRRGLFHPDDTKVLGILSGSPGLTISAALPSLSWKAPHLHGSTTHKFDTITFPSSFVGSGSGVFGYLGRGEAKRATSHAELGKYAKDDDDISIWKAWRNYSRIAYANCNLGMACALFRTSCGDLFHCSSETIRSKTLDNPLVEIYEGLAEVTLKLISNKNARFCSMVNQLIDGLTPSAPNFQLRDAWDQQIKKQL</sequence>
<proteinExistence type="predicted"/>
<dbReference type="AlphaFoldDB" id="A0A9P7AB61"/>
<evidence type="ECO:0000313" key="1">
    <source>
        <dbReference type="EMBL" id="KAG1785783.1"/>
    </source>
</evidence>
<keyword evidence="2" id="KW-1185">Reference proteome</keyword>
<dbReference type="RefSeq" id="XP_041153266.1">
    <property type="nucleotide sequence ID" value="XM_041312026.1"/>
</dbReference>
<dbReference type="Proteomes" id="UP000719766">
    <property type="component" value="Unassembled WGS sequence"/>
</dbReference>
<dbReference type="EMBL" id="JABBWE010000103">
    <property type="protein sequence ID" value="KAG1785783.1"/>
    <property type="molecule type" value="Genomic_DNA"/>
</dbReference>
<dbReference type="OrthoDB" id="8693905at2759"/>
<comment type="caution">
    <text evidence="1">The sequence shown here is derived from an EMBL/GenBank/DDBJ whole genome shotgun (WGS) entry which is preliminary data.</text>
</comment>
<evidence type="ECO:0000313" key="2">
    <source>
        <dbReference type="Proteomes" id="UP000719766"/>
    </source>
</evidence>
<protein>
    <submittedName>
        <fullName evidence="1">Uncharacterized protein</fullName>
    </submittedName>
</protein>
<accession>A0A9P7AB61</accession>
<name>A0A9P7AB61_9AGAM</name>
<gene>
    <name evidence="1" type="ORF">HD556DRAFT_91529</name>
</gene>
<reference evidence="1" key="1">
    <citation type="journal article" date="2020" name="New Phytol.">
        <title>Comparative genomics reveals dynamic genome evolution in host specialist ectomycorrhizal fungi.</title>
        <authorList>
            <person name="Lofgren L.A."/>
            <person name="Nguyen N.H."/>
            <person name="Vilgalys R."/>
            <person name="Ruytinx J."/>
            <person name="Liao H.L."/>
            <person name="Branco S."/>
            <person name="Kuo A."/>
            <person name="LaButti K."/>
            <person name="Lipzen A."/>
            <person name="Andreopoulos W."/>
            <person name="Pangilinan J."/>
            <person name="Riley R."/>
            <person name="Hundley H."/>
            <person name="Na H."/>
            <person name="Barry K."/>
            <person name="Grigoriev I.V."/>
            <person name="Stajich J.E."/>
            <person name="Kennedy P.G."/>
        </authorList>
    </citation>
    <scope>NUCLEOTIDE SEQUENCE</scope>
    <source>
        <strain evidence="1">S12</strain>
    </source>
</reference>